<dbReference type="GO" id="GO:0046872">
    <property type="term" value="F:metal ion binding"/>
    <property type="evidence" value="ECO:0007669"/>
    <property type="project" value="UniProtKB-KW"/>
</dbReference>
<evidence type="ECO:0000256" key="2">
    <source>
        <dbReference type="ARBA" id="ARBA00022723"/>
    </source>
</evidence>
<keyword evidence="3" id="KW-0378">Hydrolase</keyword>
<dbReference type="Gene3D" id="2.30.40.10">
    <property type="entry name" value="Urease, subunit C, domain 1"/>
    <property type="match status" value="1"/>
</dbReference>
<dbReference type="Gene3D" id="3.20.20.140">
    <property type="entry name" value="Metal-dependent hydrolases"/>
    <property type="match status" value="1"/>
</dbReference>
<dbReference type="RefSeq" id="WP_101287656.1">
    <property type="nucleotide sequence ID" value="NZ_FOUQ01000001.1"/>
</dbReference>
<evidence type="ECO:0000256" key="1">
    <source>
        <dbReference type="ARBA" id="ARBA00001947"/>
    </source>
</evidence>
<dbReference type="SUPFAM" id="SSF51556">
    <property type="entry name" value="Metallo-dependent hydrolases"/>
    <property type="match status" value="1"/>
</dbReference>
<accession>A0A1I4QP05</accession>
<dbReference type="NCBIfam" id="NF006681">
    <property type="entry name" value="PRK09229.1-2"/>
    <property type="match status" value="1"/>
</dbReference>
<comment type="cofactor">
    <cofactor evidence="1">
        <name>Zn(2+)</name>
        <dbReference type="ChEBI" id="CHEBI:29105"/>
    </cofactor>
</comment>
<dbReference type="PANTHER" id="PTHR11271:SF48">
    <property type="entry name" value="AMIDOHYDROLASE-RELATED DOMAIN-CONTAINING PROTEIN"/>
    <property type="match status" value="1"/>
</dbReference>
<dbReference type="InterPro" id="IPR055156">
    <property type="entry name" value="HutF-like_N"/>
</dbReference>
<dbReference type="GO" id="GO:0005829">
    <property type="term" value="C:cytosol"/>
    <property type="evidence" value="ECO:0007669"/>
    <property type="project" value="TreeGrafter"/>
</dbReference>
<dbReference type="SUPFAM" id="SSF51338">
    <property type="entry name" value="Composite domain of metallo-dependent hydrolases"/>
    <property type="match status" value="1"/>
</dbReference>
<dbReference type="InterPro" id="IPR010252">
    <property type="entry name" value="HutF"/>
</dbReference>
<evidence type="ECO:0000313" key="7">
    <source>
        <dbReference type="EMBL" id="PKR90546.1"/>
    </source>
</evidence>
<protein>
    <submittedName>
        <fullName evidence="7">Formimidoylglutamate deiminase</fullName>
    </submittedName>
</protein>
<dbReference type="NCBIfam" id="TIGR02022">
    <property type="entry name" value="hutF"/>
    <property type="match status" value="1"/>
</dbReference>
<dbReference type="Pfam" id="PF01979">
    <property type="entry name" value="Amidohydro_1"/>
    <property type="match status" value="1"/>
</dbReference>
<dbReference type="EMBL" id="PJNW01000002">
    <property type="protein sequence ID" value="PKR90546.1"/>
    <property type="molecule type" value="Genomic_DNA"/>
</dbReference>
<evidence type="ECO:0000256" key="3">
    <source>
        <dbReference type="ARBA" id="ARBA00022801"/>
    </source>
</evidence>
<feature type="domain" description="Formimidoylglutamate deiminase N-terminal" evidence="6">
    <location>
        <begin position="8"/>
        <end position="45"/>
    </location>
</feature>
<proteinExistence type="predicted"/>
<dbReference type="PANTHER" id="PTHR11271">
    <property type="entry name" value="GUANINE DEAMINASE"/>
    <property type="match status" value="1"/>
</dbReference>
<dbReference type="AlphaFoldDB" id="A0A1I4QP05"/>
<evidence type="ECO:0000259" key="6">
    <source>
        <dbReference type="Pfam" id="PF22429"/>
    </source>
</evidence>
<dbReference type="Pfam" id="PF22429">
    <property type="entry name" value="HutF_N"/>
    <property type="match status" value="1"/>
</dbReference>
<reference evidence="7 8" key="1">
    <citation type="submission" date="2017-12" db="EMBL/GenBank/DDBJ databases">
        <title>Anaerobic carbon monoxide metabolism by Pleomorphomonas carboxyditropha sp. nov., a new mesophilic hydrogenogenic carboxidotroph.</title>
        <authorList>
            <person name="Esquivel-Elizondo S."/>
            <person name="Krajmalnik-Brown R."/>
        </authorList>
    </citation>
    <scope>NUCLEOTIDE SEQUENCE [LARGE SCALE GENOMIC DNA]</scope>
    <source>
        <strain evidence="7 8">R5-392</strain>
    </source>
</reference>
<keyword evidence="4" id="KW-0862">Zinc</keyword>
<gene>
    <name evidence="7" type="primary">hutF</name>
    <name evidence="7" type="ORF">CXZ10_04050</name>
</gene>
<dbReference type="InterPro" id="IPR011059">
    <property type="entry name" value="Metal-dep_hydrolase_composite"/>
</dbReference>
<name>A0A1I4QP05_9HYPH</name>
<comment type="caution">
    <text evidence="7">The sequence shown here is derived from an EMBL/GenBank/DDBJ whole genome shotgun (WGS) entry which is preliminary data.</text>
</comment>
<dbReference type="OrthoDB" id="9796020at2"/>
<keyword evidence="8" id="KW-1185">Reference proteome</keyword>
<organism evidence="7 8">
    <name type="scientific">Pleomorphomonas diazotrophica</name>
    <dbReference type="NCBI Taxonomy" id="1166257"/>
    <lineage>
        <taxon>Bacteria</taxon>
        <taxon>Pseudomonadati</taxon>
        <taxon>Pseudomonadota</taxon>
        <taxon>Alphaproteobacteria</taxon>
        <taxon>Hyphomicrobiales</taxon>
        <taxon>Pleomorphomonadaceae</taxon>
        <taxon>Pleomorphomonas</taxon>
    </lineage>
</organism>
<sequence length="458" mass="48963">MVADNHQMLFAERALLIDGWAEDVVFSVDVEGRIASLEQGVSPGSARCLGGPVIPAVANLHSHAFQRAMAGLTEVAGQGDDSFWTWREEMYRLVSLLTPDDVVAIAAKLQVELLKGGFGRVAEFHYLHHEADGRPYAEPAEMSLAMLWAAEQSGIGLTLLPVFYAHSDFGGAAPTAGQRRFIHDVDGFLTLLHGLVGPCRAAGARLGLAFHSLRAVTGDEIAAIMKTVPGHAPIHIHVAEQEREVEASIAHSGRRPVERLYDIADVDDRWCLVHATHVTDAEVAMIAHSSAIAGLCPTTEADLGDGIFPGSEFLAADGRFGIGTDSHVATSVAEELRILEYGQRLRDRRRNRMAARPGASVGRSLFDHALAGGAQAAGVAEPGLSVGARADLVVLDGRSPYLASVDGDAILDRWIFGGVGPLVRDVMIGGRWLVEDGRHPEEEGIDRAFATALARLKA</sequence>
<dbReference type="GO" id="GO:0019239">
    <property type="term" value="F:deaminase activity"/>
    <property type="evidence" value="ECO:0007669"/>
    <property type="project" value="TreeGrafter"/>
</dbReference>
<dbReference type="InterPro" id="IPR032466">
    <property type="entry name" value="Metal_Hydrolase"/>
</dbReference>
<evidence type="ECO:0000256" key="4">
    <source>
        <dbReference type="ARBA" id="ARBA00022833"/>
    </source>
</evidence>
<dbReference type="InterPro" id="IPR051607">
    <property type="entry name" value="Metallo-dep_hydrolases"/>
</dbReference>
<dbReference type="Proteomes" id="UP000233491">
    <property type="component" value="Unassembled WGS sequence"/>
</dbReference>
<evidence type="ECO:0000313" key="8">
    <source>
        <dbReference type="Proteomes" id="UP000233491"/>
    </source>
</evidence>
<evidence type="ECO:0000259" key="5">
    <source>
        <dbReference type="Pfam" id="PF01979"/>
    </source>
</evidence>
<dbReference type="InterPro" id="IPR006680">
    <property type="entry name" value="Amidohydro-rel"/>
</dbReference>
<keyword evidence="2" id="KW-0479">Metal-binding</keyword>
<dbReference type="NCBIfam" id="NF006684">
    <property type="entry name" value="PRK09229.1-5"/>
    <property type="match status" value="1"/>
</dbReference>
<feature type="domain" description="Amidohydrolase-related" evidence="5">
    <location>
        <begin position="53"/>
        <end position="432"/>
    </location>
</feature>